<dbReference type="PANTHER" id="PTHR46230:SF3">
    <property type="entry name" value="SUFE-LIKE PROTEIN 1, CHLOROPLASTIC_MITOCHONDRIAL"/>
    <property type="match status" value="1"/>
</dbReference>
<organism evidence="3 4">
    <name type="scientific">Cyclotella cryptica</name>
    <dbReference type="NCBI Taxonomy" id="29204"/>
    <lineage>
        <taxon>Eukaryota</taxon>
        <taxon>Sar</taxon>
        <taxon>Stramenopiles</taxon>
        <taxon>Ochrophyta</taxon>
        <taxon>Bacillariophyta</taxon>
        <taxon>Coscinodiscophyceae</taxon>
        <taxon>Thalassiosirophycidae</taxon>
        <taxon>Stephanodiscales</taxon>
        <taxon>Stephanodiscaceae</taxon>
        <taxon>Cyclotella</taxon>
    </lineage>
</organism>
<dbReference type="Pfam" id="PF02657">
    <property type="entry name" value="SufE"/>
    <property type="match status" value="1"/>
</dbReference>
<sequence length="348" mass="37449">MRRTKPFIIAGIPIAGIVALARQPGTAAAWAPTPPAPTRPLAFRSPSSSSYSRNLSQRSPSLPTQLRSSSIDLDSLHLTPELLMMTDAFSAIPDEKTRHKQLLYMASKLPDVDDSVRIPENKVPGCLSTVHVDCKAEKKGDDYVVQYFGDSDGLLTKGLLALLVRGLSGCTPEEINAVDPQFIQAAKISQSLTPGRNNGFLNMLVVMKKKAVEAVEKEKSGVIPAPADSSDAANGDTSEDTANSTNGIVTSFDPIEGKPMYNAILSKLMTVLKPMSITLTDNSSQHAEHGGSKGWAESGESHFSLEVVAEAFEGLSLVKRHKLIYMLLGDIMQKIHALEIKAKTPSEV</sequence>
<dbReference type="PANTHER" id="PTHR46230">
    <property type="match status" value="1"/>
</dbReference>
<proteinExistence type="predicted"/>
<feature type="region of interest" description="Disordered" evidence="1">
    <location>
        <begin position="28"/>
        <end position="66"/>
    </location>
</feature>
<feature type="region of interest" description="Disordered" evidence="1">
    <location>
        <begin position="218"/>
        <end position="245"/>
    </location>
</feature>
<protein>
    <recommendedName>
        <fullName evidence="2">Fe-S metabolism associated domain-containing protein</fullName>
    </recommendedName>
</protein>
<dbReference type="Gene3D" id="3.30.300.90">
    <property type="entry name" value="BolA-like"/>
    <property type="match status" value="1"/>
</dbReference>
<feature type="compositionally biased region" description="Polar residues" evidence="1">
    <location>
        <begin position="231"/>
        <end position="245"/>
    </location>
</feature>
<dbReference type="SUPFAM" id="SSF82657">
    <property type="entry name" value="BolA-like"/>
    <property type="match status" value="1"/>
</dbReference>
<dbReference type="Pfam" id="PF01722">
    <property type="entry name" value="BolA"/>
    <property type="match status" value="1"/>
</dbReference>
<gene>
    <name evidence="3" type="ORF">HJC23_010332</name>
</gene>
<dbReference type="Gene3D" id="3.90.1010.10">
    <property type="match status" value="1"/>
</dbReference>
<evidence type="ECO:0000256" key="1">
    <source>
        <dbReference type="SAM" id="MobiDB-lite"/>
    </source>
</evidence>
<name>A0ABD3QPD1_9STRA</name>
<dbReference type="InterPro" id="IPR036065">
    <property type="entry name" value="BolA-like_sf"/>
</dbReference>
<dbReference type="InterPro" id="IPR003808">
    <property type="entry name" value="Fe-S_metab-assoc_dom"/>
</dbReference>
<dbReference type="EMBL" id="JABMIG020000023">
    <property type="protein sequence ID" value="KAL3801988.1"/>
    <property type="molecule type" value="Genomic_DNA"/>
</dbReference>
<reference evidence="3 4" key="1">
    <citation type="journal article" date="2020" name="G3 (Bethesda)">
        <title>Improved Reference Genome for Cyclotella cryptica CCMP332, a Model for Cell Wall Morphogenesis, Salinity Adaptation, and Lipid Production in Diatoms (Bacillariophyta).</title>
        <authorList>
            <person name="Roberts W.R."/>
            <person name="Downey K.M."/>
            <person name="Ruck E.C."/>
            <person name="Traller J.C."/>
            <person name="Alverson A.J."/>
        </authorList>
    </citation>
    <scope>NUCLEOTIDE SEQUENCE [LARGE SCALE GENOMIC DNA]</scope>
    <source>
        <strain evidence="3 4">CCMP332</strain>
    </source>
</reference>
<dbReference type="SUPFAM" id="SSF82649">
    <property type="entry name" value="SufE/NifU"/>
    <property type="match status" value="1"/>
</dbReference>
<feature type="domain" description="Fe-S metabolism associated" evidence="2">
    <location>
        <begin position="87"/>
        <end position="209"/>
    </location>
</feature>
<evidence type="ECO:0000259" key="2">
    <source>
        <dbReference type="Pfam" id="PF02657"/>
    </source>
</evidence>
<keyword evidence="4" id="KW-1185">Reference proteome</keyword>
<dbReference type="InterPro" id="IPR002634">
    <property type="entry name" value="BolA"/>
</dbReference>
<evidence type="ECO:0000313" key="3">
    <source>
        <dbReference type="EMBL" id="KAL3801988.1"/>
    </source>
</evidence>
<accession>A0ABD3QPD1</accession>
<dbReference type="AlphaFoldDB" id="A0ABD3QPD1"/>
<evidence type="ECO:0000313" key="4">
    <source>
        <dbReference type="Proteomes" id="UP001516023"/>
    </source>
</evidence>
<dbReference type="Proteomes" id="UP001516023">
    <property type="component" value="Unassembled WGS sequence"/>
</dbReference>
<comment type="caution">
    <text evidence="3">The sequence shown here is derived from an EMBL/GenBank/DDBJ whole genome shotgun (WGS) entry which is preliminary data.</text>
</comment>
<feature type="compositionally biased region" description="Low complexity" evidence="1">
    <location>
        <begin position="39"/>
        <end position="61"/>
    </location>
</feature>